<dbReference type="PANTHER" id="PTHR11439:SF483">
    <property type="entry name" value="PEPTIDE SYNTHASE GLIP-LIKE, PUTATIVE (AFU_ORTHOLOGUE AFUA_3G12920)-RELATED"/>
    <property type="match status" value="1"/>
</dbReference>
<comment type="caution">
    <text evidence="2">The sequence shown here is derived from an EMBL/GenBank/DDBJ whole genome shotgun (WGS) entry which is preliminary data.</text>
</comment>
<dbReference type="Proteomes" id="UP001165121">
    <property type="component" value="Unassembled WGS sequence"/>
</dbReference>
<organism evidence="2 3">
    <name type="scientific">Phytophthora fragariaefolia</name>
    <dbReference type="NCBI Taxonomy" id="1490495"/>
    <lineage>
        <taxon>Eukaryota</taxon>
        <taxon>Sar</taxon>
        <taxon>Stramenopiles</taxon>
        <taxon>Oomycota</taxon>
        <taxon>Peronosporomycetes</taxon>
        <taxon>Peronosporales</taxon>
        <taxon>Peronosporaceae</taxon>
        <taxon>Phytophthora</taxon>
    </lineage>
</organism>
<dbReference type="AlphaFoldDB" id="A0A9W6TL97"/>
<dbReference type="SUPFAM" id="SSF56672">
    <property type="entry name" value="DNA/RNA polymerases"/>
    <property type="match status" value="1"/>
</dbReference>
<dbReference type="InterPro" id="IPR013103">
    <property type="entry name" value="RVT_2"/>
</dbReference>
<dbReference type="PANTHER" id="PTHR11439">
    <property type="entry name" value="GAG-POL-RELATED RETROTRANSPOSON"/>
    <property type="match status" value="1"/>
</dbReference>
<evidence type="ECO:0000313" key="2">
    <source>
        <dbReference type="EMBL" id="GMF15431.1"/>
    </source>
</evidence>
<dbReference type="CDD" id="cd09272">
    <property type="entry name" value="RNase_HI_RT_Ty1"/>
    <property type="match status" value="1"/>
</dbReference>
<protein>
    <submittedName>
        <fullName evidence="2">Unnamed protein product</fullName>
    </submittedName>
</protein>
<gene>
    <name evidence="2" type="ORF">Pfra01_000042300</name>
</gene>
<name>A0A9W6TL97_9STRA</name>
<keyword evidence="3" id="KW-1185">Reference proteome</keyword>
<evidence type="ECO:0000259" key="1">
    <source>
        <dbReference type="Pfam" id="PF07727"/>
    </source>
</evidence>
<dbReference type="OrthoDB" id="117958at2759"/>
<dbReference type="InterPro" id="IPR043502">
    <property type="entry name" value="DNA/RNA_pol_sf"/>
</dbReference>
<dbReference type="Pfam" id="PF07727">
    <property type="entry name" value="RVT_2"/>
    <property type="match status" value="1"/>
</dbReference>
<reference evidence="2" key="1">
    <citation type="submission" date="2023-04" db="EMBL/GenBank/DDBJ databases">
        <title>Phytophthora fragariaefolia NBRC 109709.</title>
        <authorList>
            <person name="Ichikawa N."/>
            <person name="Sato H."/>
            <person name="Tonouchi N."/>
        </authorList>
    </citation>
    <scope>NUCLEOTIDE SEQUENCE</scope>
    <source>
        <strain evidence="2">NBRC 109709</strain>
    </source>
</reference>
<sequence>MNGKLTFITIYVDDLILFAPTKTTIAEMKKMLSSRFTMKDLGEIHFILGWEITRNRDERTVFISQRKYAETVLQRFQMDACNGSKTPSDMNLKLSKAMCPREAEERELMRTKPYRAVVGSLMYLMLGTRPALAYWSDQKLDDHLRAYADADFANRVDDRKSMARYLTQFCGSPISWSCQTERTVALHTTEAEYMAVSLLVQEVVHLRQMLKELRVQQQQPSQVFMDNESAKKLASNPVFHSRTKHIDVRHHFVRERVDLKQSEVLRVPGSAKVADAFTKPLPRPTFEKHRANMGLQPRAEFGKHNNGQIAFFFKYAPVSLGSTKRPAQANQHFVLLHLDWDTIRPIANLGYHETPSQI</sequence>
<feature type="domain" description="Reverse transcriptase Ty1/copia-type" evidence="1">
    <location>
        <begin position="6"/>
        <end position="87"/>
    </location>
</feature>
<dbReference type="EMBL" id="BSXT01000035">
    <property type="protein sequence ID" value="GMF15431.1"/>
    <property type="molecule type" value="Genomic_DNA"/>
</dbReference>
<proteinExistence type="predicted"/>
<evidence type="ECO:0000313" key="3">
    <source>
        <dbReference type="Proteomes" id="UP001165121"/>
    </source>
</evidence>
<accession>A0A9W6TL97</accession>